<evidence type="ECO:0000256" key="1">
    <source>
        <dbReference type="SAM" id="Phobius"/>
    </source>
</evidence>
<reference evidence="2 3" key="1">
    <citation type="submission" date="2020-08" db="EMBL/GenBank/DDBJ databases">
        <title>Genomic Encyclopedia of Type Strains, Phase IV (KMG-IV): sequencing the most valuable type-strain genomes for metagenomic binning, comparative biology and taxonomic classification.</title>
        <authorList>
            <person name="Goeker M."/>
        </authorList>
    </citation>
    <scope>NUCLEOTIDE SEQUENCE [LARGE SCALE GENOMIC DNA]</scope>
    <source>
        <strain evidence="2 3">DSM 23960</strain>
    </source>
</reference>
<sequence length="87" mass="9390">MAGIGAIGAGVFLTLREFLPWLEANRTGAVRTRGARPQLVRRDEDPERFKDLTGRRLKAAGPGLLILAAGFGWLFWNVLAIAVSTAA</sequence>
<keyword evidence="1" id="KW-0472">Membrane</keyword>
<keyword evidence="3" id="KW-1185">Reference proteome</keyword>
<gene>
    <name evidence="2" type="ORF">GGR12_000231</name>
</gene>
<name>A0A7W6NNQ4_9CAUL</name>
<dbReference type="Proteomes" id="UP000529946">
    <property type="component" value="Unassembled WGS sequence"/>
</dbReference>
<dbReference type="RefSeq" id="WP_183202002.1">
    <property type="nucleotide sequence ID" value="NZ_BAAAER010000002.1"/>
</dbReference>
<organism evidence="2 3">
    <name type="scientific">Brevundimonas lenta</name>
    <dbReference type="NCBI Taxonomy" id="424796"/>
    <lineage>
        <taxon>Bacteria</taxon>
        <taxon>Pseudomonadati</taxon>
        <taxon>Pseudomonadota</taxon>
        <taxon>Alphaproteobacteria</taxon>
        <taxon>Caulobacterales</taxon>
        <taxon>Caulobacteraceae</taxon>
        <taxon>Brevundimonas</taxon>
    </lineage>
</organism>
<evidence type="ECO:0000313" key="3">
    <source>
        <dbReference type="Proteomes" id="UP000529946"/>
    </source>
</evidence>
<proteinExistence type="predicted"/>
<keyword evidence="1" id="KW-0812">Transmembrane</keyword>
<feature type="transmembrane region" description="Helical" evidence="1">
    <location>
        <begin position="64"/>
        <end position="86"/>
    </location>
</feature>
<dbReference type="EMBL" id="JACIDM010000001">
    <property type="protein sequence ID" value="MBB4081392.1"/>
    <property type="molecule type" value="Genomic_DNA"/>
</dbReference>
<comment type="caution">
    <text evidence="2">The sequence shown here is derived from an EMBL/GenBank/DDBJ whole genome shotgun (WGS) entry which is preliminary data.</text>
</comment>
<accession>A0A7W6NNQ4</accession>
<dbReference type="AlphaFoldDB" id="A0A7W6NNQ4"/>
<evidence type="ECO:0000313" key="2">
    <source>
        <dbReference type="EMBL" id="MBB4081392.1"/>
    </source>
</evidence>
<protein>
    <submittedName>
        <fullName evidence="2">Uncharacterized protein</fullName>
    </submittedName>
</protein>
<keyword evidence="1" id="KW-1133">Transmembrane helix</keyword>